<gene>
    <name evidence="8" type="ORF">ACFP85_02845</name>
</gene>
<evidence type="ECO:0000256" key="1">
    <source>
        <dbReference type="ARBA" id="ARBA00010296"/>
    </source>
</evidence>
<keyword evidence="6 8" id="KW-0449">Lipoprotein</keyword>
<dbReference type="InterPro" id="IPR012556">
    <property type="entry name" value="Entericidin"/>
</dbReference>
<proteinExistence type="inferred from homology"/>
<sequence length="46" mass="4912">MLKLKRVLTCLAMLLFLGQLSACATVKGMGEDIETAGEKVQEAADN</sequence>
<comment type="caution">
    <text evidence="8">The sequence shown here is derived from an EMBL/GenBank/DDBJ whole genome shotgun (WGS) entry which is preliminary data.</text>
</comment>
<reference evidence="9" key="1">
    <citation type="journal article" date="2019" name="Int. J. Syst. Evol. Microbiol.">
        <title>The Global Catalogue of Microorganisms (GCM) 10K type strain sequencing project: providing services to taxonomists for standard genome sequencing and annotation.</title>
        <authorList>
            <consortium name="The Broad Institute Genomics Platform"/>
            <consortium name="The Broad Institute Genome Sequencing Center for Infectious Disease"/>
            <person name="Wu L."/>
            <person name="Ma J."/>
        </authorList>
    </citation>
    <scope>NUCLEOTIDE SEQUENCE [LARGE SCALE GENOMIC DNA]</scope>
    <source>
        <strain evidence="9">CGMCC 1.16031</strain>
    </source>
</reference>
<comment type="similarity">
    <text evidence="1">Belongs to the EcnA/EcnB lipoprotein family.</text>
</comment>
<dbReference type="RefSeq" id="WP_131259191.1">
    <property type="nucleotide sequence ID" value="NZ_JBHSUS010000001.1"/>
</dbReference>
<evidence type="ECO:0000256" key="4">
    <source>
        <dbReference type="ARBA" id="ARBA00023136"/>
    </source>
</evidence>
<evidence type="ECO:0000256" key="5">
    <source>
        <dbReference type="ARBA" id="ARBA00023139"/>
    </source>
</evidence>
<keyword evidence="5" id="KW-0564">Palmitate</keyword>
<evidence type="ECO:0000256" key="2">
    <source>
        <dbReference type="ARBA" id="ARBA00022475"/>
    </source>
</evidence>
<feature type="chain" id="PRO_5047107918" evidence="7">
    <location>
        <begin position="25"/>
        <end position="46"/>
    </location>
</feature>
<keyword evidence="9" id="KW-1185">Reference proteome</keyword>
<dbReference type="Pfam" id="PF08085">
    <property type="entry name" value="Entericidin"/>
    <property type="match status" value="1"/>
</dbReference>
<feature type="signal peptide" evidence="7">
    <location>
        <begin position="1"/>
        <end position="24"/>
    </location>
</feature>
<evidence type="ECO:0000256" key="3">
    <source>
        <dbReference type="ARBA" id="ARBA00022729"/>
    </source>
</evidence>
<evidence type="ECO:0000256" key="6">
    <source>
        <dbReference type="ARBA" id="ARBA00023288"/>
    </source>
</evidence>
<accession>A0ABW1XHU8</accession>
<dbReference type="Proteomes" id="UP001596364">
    <property type="component" value="Unassembled WGS sequence"/>
</dbReference>
<keyword evidence="2" id="KW-1003">Cell membrane</keyword>
<dbReference type="EMBL" id="JBHSUS010000001">
    <property type="protein sequence ID" value="MFC6439091.1"/>
    <property type="molecule type" value="Genomic_DNA"/>
</dbReference>
<keyword evidence="4" id="KW-0472">Membrane</keyword>
<evidence type="ECO:0000256" key="7">
    <source>
        <dbReference type="SAM" id="SignalP"/>
    </source>
</evidence>
<organism evidence="8 9">
    <name type="scientific">Pseudobowmanella zhangzhouensis</name>
    <dbReference type="NCBI Taxonomy" id="1537679"/>
    <lineage>
        <taxon>Bacteria</taxon>
        <taxon>Pseudomonadati</taxon>
        <taxon>Pseudomonadota</taxon>
        <taxon>Gammaproteobacteria</taxon>
        <taxon>Alteromonadales</taxon>
        <taxon>Alteromonadaceae</taxon>
    </lineage>
</organism>
<evidence type="ECO:0000313" key="9">
    <source>
        <dbReference type="Proteomes" id="UP001596364"/>
    </source>
</evidence>
<keyword evidence="3 7" id="KW-0732">Signal</keyword>
<evidence type="ECO:0000313" key="8">
    <source>
        <dbReference type="EMBL" id="MFC6439091.1"/>
    </source>
</evidence>
<name>A0ABW1XHU8_9ALTE</name>
<protein>
    <submittedName>
        <fullName evidence="8">Entericidin A/B family lipoprotein</fullName>
    </submittedName>
</protein>